<feature type="transmembrane region" description="Helical" evidence="1">
    <location>
        <begin position="48"/>
        <end position="70"/>
    </location>
</feature>
<evidence type="ECO:0000256" key="1">
    <source>
        <dbReference type="SAM" id="Phobius"/>
    </source>
</evidence>
<keyword evidence="1" id="KW-1133">Transmembrane helix</keyword>
<keyword evidence="3" id="KW-1185">Reference proteome</keyword>
<protein>
    <submittedName>
        <fullName evidence="2">Uncharacterized protein</fullName>
    </submittedName>
</protein>
<sequence length="176" mass="20234">MTEIKSKKCLSNGLWNINEPICETNSYNDHSLPSTVKESLDFKYLLPFYIIAAITSLVVITIAIIGLNVIMKRNVKKDSIERIGVRKESIERTPHERRCPSKAPDSCVTDESYLDDVSNRGVSLFQYQYEYQNQSEPLYDIPPNSSKAIPIVYDRHVSNSNSEAIYDRPKYRYTTD</sequence>
<accession>A0A7R9L5V7</accession>
<keyword evidence="1" id="KW-0472">Membrane</keyword>
<proteinExistence type="predicted"/>
<reference evidence="2" key="1">
    <citation type="submission" date="2020-11" db="EMBL/GenBank/DDBJ databases">
        <authorList>
            <person name="Tran Van P."/>
        </authorList>
    </citation>
    <scope>NUCLEOTIDE SEQUENCE</scope>
</reference>
<keyword evidence="1" id="KW-0812">Transmembrane</keyword>
<gene>
    <name evidence="2" type="ORF">OSB1V03_LOCUS14921</name>
</gene>
<name>A0A7R9L5V7_9ACAR</name>
<dbReference type="EMBL" id="OC869384">
    <property type="protein sequence ID" value="CAD7634525.1"/>
    <property type="molecule type" value="Genomic_DNA"/>
</dbReference>
<dbReference type="EMBL" id="CAJPIZ010014809">
    <property type="protein sequence ID" value="CAG2114955.1"/>
    <property type="molecule type" value="Genomic_DNA"/>
</dbReference>
<organism evidence="2">
    <name type="scientific">Medioppia subpectinata</name>
    <dbReference type="NCBI Taxonomy" id="1979941"/>
    <lineage>
        <taxon>Eukaryota</taxon>
        <taxon>Metazoa</taxon>
        <taxon>Ecdysozoa</taxon>
        <taxon>Arthropoda</taxon>
        <taxon>Chelicerata</taxon>
        <taxon>Arachnida</taxon>
        <taxon>Acari</taxon>
        <taxon>Acariformes</taxon>
        <taxon>Sarcoptiformes</taxon>
        <taxon>Oribatida</taxon>
        <taxon>Brachypylina</taxon>
        <taxon>Oppioidea</taxon>
        <taxon>Oppiidae</taxon>
        <taxon>Medioppia</taxon>
    </lineage>
</organism>
<dbReference type="AlphaFoldDB" id="A0A7R9L5V7"/>
<evidence type="ECO:0000313" key="3">
    <source>
        <dbReference type="Proteomes" id="UP000759131"/>
    </source>
</evidence>
<evidence type="ECO:0000313" key="2">
    <source>
        <dbReference type="EMBL" id="CAD7634525.1"/>
    </source>
</evidence>
<dbReference type="Proteomes" id="UP000759131">
    <property type="component" value="Unassembled WGS sequence"/>
</dbReference>